<dbReference type="Gene3D" id="1.20.58.760">
    <property type="entry name" value="Peptidase M41"/>
    <property type="match status" value="1"/>
</dbReference>
<dbReference type="KEGG" id="dea:FPZ08_08150"/>
<comment type="similarity">
    <text evidence="1">Belongs to the AAA ATPase family.</text>
</comment>
<dbReference type="InterPro" id="IPR003959">
    <property type="entry name" value="ATPase_AAA_core"/>
</dbReference>
<reference evidence="3 4" key="1">
    <citation type="submission" date="2019-07" db="EMBL/GenBank/DDBJ databases">
        <title>Full genome sequence of Devosia sp. Gsoil 520.</title>
        <authorList>
            <person name="Im W.-T."/>
        </authorList>
    </citation>
    <scope>NUCLEOTIDE SEQUENCE [LARGE SCALE GENOMIC DNA]</scope>
    <source>
        <strain evidence="3 4">Gsoil 520</strain>
    </source>
</reference>
<organism evidence="3 4">
    <name type="scientific">Devosia ginsengisoli</name>
    <dbReference type="NCBI Taxonomy" id="400770"/>
    <lineage>
        <taxon>Bacteria</taxon>
        <taxon>Pseudomonadati</taxon>
        <taxon>Pseudomonadota</taxon>
        <taxon>Alphaproteobacteria</taxon>
        <taxon>Hyphomicrobiales</taxon>
        <taxon>Devosiaceae</taxon>
        <taxon>Devosia</taxon>
    </lineage>
</organism>
<dbReference type="GO" id="GO:0005886">
    <property type="term" value="C:plasma membrane"/>
    <property type="evidence" value="ECO:0007669"/>
    <property type="project" value="TreeGrafter"/>
</dbReference>
<dbReference type="CDD" id="cd19481">
    <property type="entry name" value="RecA-like_protease"/>
    <property type="match status" value="1"/>
</dbReference>
<dbReference type="InterPro" id="IPR027417">
    <property type="entry name" value="P-loop_NTPase"/>
</dbReference>
<dbReference type="InterPro" id="IPR003593">
    <property type="entry name" value="AAA+_ATPase"/>
</dbReference>
<feature type="domain" description="AAA+ ATPase" evidence="2">
    <location>
        <begin position="290"/>
        <end position="429"/>
    </location>
</feature>
<keyword evidence="1" id="KW-0067">ATP-binding</keyword>
<dbReference type="Gene3D" id="1.10.8.60">
    <property type="match status" value="1"/>
</dbReference>
<proteinExistence type="inferred from homology"/>
<dbReference type="GO" id="GO:0005524">
    <property type="term" value="F:ATP binding"/>
    <property type="evidence" value="ECO:0007669"/>
    <property type="project" value="UniProtKB-KW"/>
</dbReference>
<evidence type="ECO:0000313" key="4">
    <source>
        <dbReference type="Proteomes" id="UP000315364"/>
    </source>
</evidence>
<dbReference type="InterPro" id="IPR003960">
    <property type="entry name" value="ATPase_AAA_CS"/>
</dbReference>
<keyword evidence="4" id="KW-1185">Reference proteome</keyword>
<dbReference type="SMART" id="SM00382">
    <property type="entry name" value="AAA"/>
    <property type="match status" value="1"/>
</dbReference>
<evidence type="ECO:0000259" key="2">
    <source>
        <dbReference type="SMART" id="SM00382"/>
    </source>
</evidence>
<keyword evidence="1" id="KW-0547">Nucleotide-binding</keyword>
<dbReference type="PANTHER" id="PTHR23076:SF97">
    <property type="entry name" value="ATP-DEPENDENT ZINC METALLOPROTEASE YME1L1"/>
    <property type="match status" value="1"/>
</dbReference>
<evidence type="ECO:0000313" key="3">
    <source>
        <dbReference type="EMBL" id="QDZ10726.1"/>
    </source>
</evidence>
<dbReference type="PROSITE" id="PS00674">
    <property type="entry name" value="AAA"/>
    <property type="match status" value="1"/>
</dbReference>
<dbReference type="PANTHER" id="PTHR23076">
    <property type="entry name" value="METALLOPROTEASE M41 FTSH"/>
    <property type="match status" value="1"/>
</dbReference>
<dbReference type="InterPro" id="IPR037219">
    <property type="entry name" value="Peptidase_M41-like"/>
</dbReference>
<dbReference type="Pfam" id="PF00004">
    <property type="entry name" value="AAA"/>
    <property type="match status" value="1"/>
</dbReference>
<protein>
    <submittedName>
        <fullName evidence="3">AAA family ATPase</fullName>
    </submittedName>
</protein>
<name>A0A5B8LRK0_9HYPH</name>
<accession>A0A5B8LRK0</accession>
<dbReference type="GO" id="GO:0030163">
    <property type="term" value="P:protein catabolic process"/>
    <property type="evidence" value="ECO:0007669"/>
    <property type="project" value="TreeGrafter"/>
</dbReference>
<dbReference type="EMBL" id="CP042304">
    <property type="protein sequence ID" value="QDZ10726.1"/>
    <property type="molecule type" value="Genomic_DNA"/>
</dbReference>
<dbReference type="Gene3D" id="3.40.50.300">
    <property type="entry name" value="P-loop containing nucleotide triphosphate hydrolases"/>
    <property type="match status" value="1"/>
</dbReference>
<dbReference type="GO" id="GO:0016887">
    <property type="term" value="F:ATP hydrolysis activity"/>
    <property type="evidence" value="ECO:0007669"/>
    <property type="project" value="InterPro"/>
</dbReference>
<sequence>MTNQKNAEPSKTTTGAANELALELLDGLRRRVARRLKLDAGGEEEALAIARKVQANMRLPVDKAAYAIALGYCLAPHFATMRSLVATKAFVVIRTRNGDDAATVGDVLTGAAVLKAGRAVCNPHYGLGEEDRFVVLADAGIRPANNSVRLIAQAAEQCLPIFCTMSADAPPPDALAGADLELHLPPMTPEMLALLFETAHDEVPAGVLSFTSAEKLSIQNLVAHVRRGRPAAECLSGLQQAANPPKAASKTTTILLRDLAGYGEAKSWGLELAQDLELWRQGRLSWEEVDHRAVILSGAPGTGKTSFASVLAATLKVPLVATSVAEWNGRDNLSGALRRMEAVFEQAMKQAPTVLFVDELDGISSREAIEGRYSEYWTQIVNRMLELVTNALSIEGLVIVGATNHVDRIDPALTRSGRLDQIIQIPLPDAEAIGAILNRYSGLDLPEKERSRLAERLAGSSGADIEKLVRAAKATARRAGRTFSVNDLHAHAADPLEALPPRARRRISIYRNGQKIVAQVLGLADMMVEGPHQGLRRLLAKGLSEERFPTEEVCNDVLCVVMAGRAAEEIVFGDVSVFGAASPDSDLAAATMIASDMELKAGFGETGVIYLGEPNPASTLSSAAMGSVRRRLEGALARASALLLDNVEELEASNGKSARGANFSADHLRLLN</sequence>
<dbReference type="OrthoDB" id="9809379at2"/>
<gene>
    <name evidence="3" type="ORF">FPZ08_08150</name>
</gene>
<evidence type="ECO:0000256" key="1">
    <source>
        <dbReference type="RuleBase" id="RU003651"/>
    </source>
</evidence>
<dbReference type="SUPFAM" id="SSF140990">
    <property type="entry name" value="FtsH protease domain-like"/>
    <property type="match status" value="1"/>
</dbReference>
<dbReference type="GO" id="GO:0006508">
    <property type="term" value="P:proteolysis"/>
    <property type="evidence" value="ECO:0007669"/>
    <property type="project" value="InterPro"/>
</dbReference>
<dbReference type="SUPFAM" id="SSF52540">
    <property type="entry name" value="P-loop containing nucleoside triphosphate hydrolases"/>
    <property type="match status" value="1"/>
</dbReference>
<dbReference type="Proteomes" id="UP000315364">
    <property type="component" value="Chromosome"/>
</dbReference>
<dbReference type="GO" id="GO:0004222">
    <property type="term" value="F:metalloendopeptidase activity"/>
    <property type="evidence" value="ECO:0007669"/>
    <property type="project" value="InterPro"/>
</dbReference>
<dbReference type="AlphaFoldDB" id="A0A5B8LRK0"/>
<dbReference type="GO" id="GO:0004176">
    <property type="term" value="F:ATP-dependent peptidase activity"/>
    <property type="evidence" value="ECO:0007669"/>
    <property type="project" value="InterPro"/>
</dbReference>